<evidence type="ECO:0000259" key="1">
    <source>
        <dbReference type="Pfam" id="PF07833"/>
    </source>
</evidence>
<reference evidence="3 4" key="1">
    <citation type="submission" date="2016-10" db="EMBL/GenBank/DDBJ databases">
        <title>Paenibacillus species isolates.</title>
        <authorList>
            <person name="Beno S.M."/>
        </authorList>
    </citation>
    <scope>NUCLEOTIDE SEQUENCE [LARGE SCALE GENOMIC DNA]</scope>
    <source>
        <strain evidence="3 4">FSL H7-0604</strain>
    </source>
</reference>
<dbReference type="PANTHER" id="PTHR34385">
    <property type="entry name" value="D-ALANYL-D-ALANINE CARBOXYPEPTIDASE"/>
    <property type="match status" value="1"/>
</dbReference>
<dbReference type="SUPFAM" id="SSF55383">
    <property type="entry name" value="Copper amine oxidase, domain N"/>
    <property type="match status" value="1"/>
</dbReference>
<evidence type="ECO:0000313" key="4">
    <source>
        <dbReference type="Proteomes" id="UP000187465"/>
    </source>
</evidence>
<dbReference type="GO" id="GO:0008233">
    <property type="term" value="F:peptidase activity"/>
    <property type="evidence" value="ECO:0007669"/>
    <property type="project" value="InterPro"/>
</dbReference>
<dbReference type="Pfam" id="PF13539">
    <property type="entry name" value="Peptidase_M15_4"/>
    <property type="match status" value="1"/>
</dbReference>
<dbReference type="Proteomes" id="UP000187465">
    <property type="component" value="Unassembled WGS sequence"/>
</dbReference>
<dbReference type="InterPro" id="IPR009045">
    <property type="entry name" value="Zn_M74/Hedgehog-like"/>
</dbReference>
<feature type="domain" description="Peptidase M15C" evidence="2">
    <location>
        <begin position="70"/>
        <end position="140"/>
    </location>
</feature>
<proteinExistence type="predicted"/>
<dbReference type="PANTHER" id="PTHR34385:SF1">
    <property type="entry name" value="PEPTIDOGLYCAN L-ALANYL-D-GLUTAMATE ENDOPEPTIDASE CWLK"/>
    <property type="match status" value="1"/>
</dbReference>
<dbReference type="SUPFAM" id="SSF55166">
    <property type="entry name" value="Hedgehog/DD-peptidase"/>
    <property type="match status" value="1"/>
</dbReference>
<dbReference type="RefSeq" id="WP_036681277.1">
    <property type="nucleotide sequence ID" value="NZ_MKQM01000075.1"/>
</dbReference>
<sequence length="230" mass="25187">MLTITQVKNKSAQRLTNLHPVVRSAATALIERCYKLNIPILITQGLRTIDEQDALYAQGRTKPGAIVTNARGGYSYHNFGLAVDFALLLPNGSGVSWDMCRDGNNNQIADWQEVVKEAKGLGFEWGGDWTSFKDYPHFQMAFGLTLTQLRAGTKPSTSAVESAYKVIHRKEEEELKSDVIAVVKVNGVKVADGVLEKGITYVPVRVIAEALGAQVGYDSATRTVEITSTR</sequence>
<dbReference type="InterPro" id="IPR052179">
    <property type="entry name" value="DD-CPase-like"/>
</dbReference>
<dbReference type="Pfam" id="PF07833">
    <property type="entry name" value="Cu_amine_oxidN1"/>
    <property type="match status" value="1"/>
</dbReference>
<dbReference type="InterPro" id="IPR036582">
    <property type="entry name" value="Mao_N_sf"/>
</dbReference>
<dbReference type="Gene3D" id="3.30.457.10">
    <property type="entry name" value="Copper amine oxidase-like, N-terminal domain"/>
    <property type="match status" value="1"/>
</dbReference>
<protein>
    <submittedName>
        <fullName evidence="3">Uncharacterized protein</fullName>
    </submittedName>
</protein>
<name>A0A1R0X364_9BACL</name>
<gene>
    <name evidence="3" type="ORF">BJP51_24395</name>
</gene>
<organism evidence="3 4">
    <name type="scientific">Paenibacillus odorifer</name>
    <dbReference type="NCBI Taxonomy" id="189426"/>
    <lineage>
        <taxon>Bacteria</taxon>
        <taxon>Bacillati</taxon>
        <taxon>Bacillota</taxon>
        <taxon>Bacilli</taxon>
        <taxon>Bacillales</taxon>
        <taxon>Paenibacillaceae</taxon>
        <taxon>Paenibacillus</taxon>
    </lineage>
</organism>
<dbReference type="CDD" id="cd14845">
    <property type="entry name" value="L-Ala-D-Glu_peptidase_like"/>
    <property type="match status" value="1"/>
</dbReference>
<comment type="caution">
    <text evidence="3">The sequence shown here is derived from an EMBL/GenBank/DDBJ whole genome shotgun (WGS) entry which is preliminary data.</text>
</comment>
<accession>A0A1R0X364</accession>
<dbReference type="Gene3D" id="3.30.1380.10">
    <property type="match status" value="1"/>
</dbReference>
<evidence type="ECO:0000259" key="2">
    <source>
        <dbReference type="Pfam" id="PF13539"/>
    </source>
</evidence>
<dbReference type="InterPro" id="IPR012854">
    <property type="entry name" value="Cu_amine_oxidase-like_N"/>
</dbReference>
<evidence type="ECO:0000313" key="3">
    <source>
        <dbReference type="EMBL" id="OMD27662.1"/>
    </source>
</evidence>
<dbReference type="AlphaFoldDB" id="A0A1R0X364"/>
<dbReference type="EMBL" id="MKQP01000035">
    <property type="protein sequence ID" value="OMD27662.1"/>
    <property type="molecule type" value="Genomic_DNA"/>
</dbReference>
<feature type="domain" description="Copper amine oxidase-like N-terminal" evidence="1">
    <location>
        <begin position="186"/>
        <end position="226"/>
    </location>
</feature>
<dbReference type="InterPro" id="IPR039561">
    <property type="entry name" value="Peptidase_M15C"/>
</dbReference>